<dbReference type="EMBL" id="BAABHA010000015">
    <property type="protein sequence ID" value="GAA4391782.1"/>
    <property type="molecule type" value="Genomic_DNA"/>
</dbReference>
<keyword evidence="2" id="KW-1185">Reference proteome</keyword>
<accession>A0ABP8JKC7</accession>
<protein>
    <submittedName>
        <fullName evidence="1">Uncharacterized protein</fullName>
    </submittedName>
</protein>
<name>A0ABP8JKC7_9BACT</name>
<dbReference type="Proteomes" id="UP001500454">
    <property type="component" value="Unassembled WGS sequence"/>
</dbReference>
<proteinExistence type="predicted"/>
<organism evidence="1 2">
    <name type="scientific">Hymenobacter koreensis</name>
    <dbReference type="NCBI Taxonomy" id="1084523"/>
    <lineage>
        <taxon>Bacteria</taxon>
        <taxon>Pseudomonadati</taxon>
        <taxon>Bacteroidota</taxon>
        <taxon>Cytophagia</taxon>
        <taxon>Cytophagales</taxon>
        <taxon>Hymenobacteraceae</taxon>
        <taxon>Hymenobacter</taxon>
    </lineage>
</organism>
<evidence type="ECO:0000313" key="2">
    <source>
        <dbReference type="Proteomes" id="UP001500454"/>
    </source>
</evidence>
<dbReference type="RefSeq" id="WP_345227346.1">
    <property type="nucleotide sequence ID" value="NZ_BAABHA010000015.1"/>
</dbReference>
<gene>
    <name evidence="1" type="ORF">GCM10023186_41480</name>
</gene>
<evidence type="ECO:0000313" key="1">
    <source>
        <dbReference type="EMBL" id="GAA4391782.1"/>
    </source>
</evidence>
<reference evidence="2" key="1">
    <citation type="journal article" date="2019" name="Int. J. Syst. Evol. Microbiol.">
        <title>The Global Catalogue of Microorganisms (GCM) 10K type strain sequencing project: providing services to taxonomists for standard genome sequencing and annotation.</title>
        <authorList>
            <consortium name="The Broad Institute Genomics Platform"/>
            <consortium name="The Broad Institute Genome Sequencing Center for Infectious Disease"/>
            <person name="Wu L."/>
            <person name="Ma J."/>
        </authorList>
    </citation>
    <scope>NUCLEOTIDE SEQUENCE [LARGE SCALE GENOMIC DNA]</scope>
    <source>
        <strain evidence="2">JCM 17924</strain>
    </source>
</reference>
<comment type="caution">
    <text evidence="1">The sequence shown here is derived from an EMBL/GenBank/DDBJ whole genome shotgun (WGS) entry which is preliminary data.</text>
</comment>
<sequence>MNPDNLKTATDLCHQLDKQKGQLNIINSQRPDNITDIGLHFGVRGEWLLLSEGNLKTRTVAAIYHLIQEDLAGQVKFTREQIEKL</sequence>